<feature type="compositionally biased region" description="Polar residues" evidence="6">
    <location>
        <begin position="354"/>
        <end position="373"/>
    </location>
</feature>
<feature type="domain" description="SAM" evidence="8">
    <location>
        <begin position="286"/>
        <end position="350"/>
    </location>
</feature>
<feature type="compositionally biased region" description="Basic and acidic residues" evidence="6">
    <location>
        <begin position="452"/>
        <end position="467"/>
    </location>
</feature>
<feature type="compositionally biased region" description="Acidic residues" evidence="6">
    <location>
        <begin position="977"/>
        <end position="988"/>
    </location>
</feature>
<evidence type="ECO:0000259" key="8">
    <source>
        <dbReference type="PROSITE" id="PS50105"/>
    </source>
</evidence>
<evidence type="ECO:0000256" key="6">
    <source>
        <dbReference type="SAM" id="MobiDB-lite"/>
    </source>
</evidence>
<feature type="region of interest" description="Disordered" evidence="6">
    <location>
        <begin position="1218"/>
        <end position="1245"/>
    </location>
</feature>
<dbReference type="PROSITE" id="PS50023">
    <property type="entry name" value="LIM_DOMAIN_2"/>
    <property type="match status" value="1"/>
</dbReference>
<evidence type="ECO:0000313" key="9">
    <source>
        <dbReference type="EMBL" id="ELR24237.1"/>
    </source>
</evidence>
<feature type="compositionally biased region" description="Basic and acidic residues" evidence="6">
    <location>
        <begin position="496"/>
        <end position="711"/>
    </location>
</feature>
<dbReference type="VEuPathDB" id="AmoebaDB:ACA1_272600"/>
<keyword evidence="5" id="KW-0175">Coiled coil</keyword>
<dbReference type="Gene3D" id="2.10.110.10">
    <property type="entry name" value="Cysteine Rich Protein"/>
    <property type="match status" value="1"/>
</dbReference>
<dbReference type="Proteomes" id="UP000011083">
    <property type="component" value="Unassembled WGS sequence"/>
</dbReference>
<feature type="coiled-coil region" evidence="5">
    <location>
        <begin position="200"/>
        <end position="249"/>
    </location>
</feature>
<feature type="region of interest" description="Disordered" evidence="6">
    <location>
        <begin position="1127"/>
        <end position="1204"/>
    </location>
</feature>
<feature type="compositionally biased region" description="Low complexity" evidence="6">
    <location>
        <begin position="712"/>
        <end position="721"/>
    </location>
</feature>
<evidence type="ECO:0000313" key="10">
    <source>
        <dbReference type="Proteomes" id="UP000011083"/>
    </source>
</evidence>
<dbReference type="FunFam" id="2.10.110.10:FF:000002">
    <property type="entry name" value="LIM domain and actin-binding 1"/>
    <property type="match status" value="1"/>
</dbReference>
<dbReference type="InterPro" id="IPR001660">
    <property type="entry name" value="SAM"/>
</dbReference>
<dbReference type="InterPro" id="IPR038095">
    <property type="entry name" value="Costars_sf"/>
</dbReference>
<dbReference type="GeneID" id="14925251"/>
<reference evidence="9 10" key="1">
    <citation type="journal article" date="2013" name="Genome Biol.">
        <title>Genome of Acanthamoeba castellanii highlights extensive lateral gene transfer and early evolution of tyrosine kinase signaling.</title>
        <authorList>
            <person name="Clarke M."/>
            <person name="Lohan A.J."/>
            <person name="Liu B."/>
            <person name="Lagkouvardos I."/>
            <person name="Roy S."/>
            <person name="Zafar N."/>
            <person name="Bertelli C."/>
            <person name="Schilde C."/>
            <person name="Kianianmomeni A."/>
            <person name="Burglin T.R."/>
            <person name="Frech C."/>
            <person name="Turcotte B."/>
            <person name="Kopec K.O."/>
            <person name="Synnott J.M."/>
            <person name="Choo C."/>
            <person name="Paponov I."/>
            <person name="Finkler A."/>
            <person name="Soon Heng Tan C."/>
            <person name="Hutchins A.P."/>
            <person name="Weinmeier T."/>
            <person name="Rattei T."/>
            <person name="Chu J.S."/>
            <person name="Gimenez G."/>
            <person name="Irimia M."/>
            <person name="Rigden D.J."/>
            <person name="Fitzpatrick D.A."/>
            <person name="Lorenzo-Morales J."/>
            <person name="Bateman A."/>
            <person name="Chiu C.H."/>
            <person name="Tang P."/>
            <person name="Hegemann P."/>
            <person name="Fromm H."/>
            <person name="Raoult D."/>
            <person name="Greub G."/>
            <person name="Miranda-Saavedra D."/>
            <person name="Chen N."/>
            <person name="Nash P."/>
            <person name="Ginger M.L."/>
            <person name="Horn M."/>
            <person name="Schaap P."/>
            <person name="Caler L."/>
            <person name="Loftus B."/>
        </authorList>
    </citation>
    <scope>NUCLEOTIDE SEQUENCE [LARGE SCALE GENOMIC DNA]</scope>
    <source>
        <strain evidence="9 10">Neff</strain>
    </source>
</reference>
<evidence type="ECO:0000256" key="5">
    <source>
        <dbReference type="SAM" id="Coils"/>
    </source>
</evidence>
<organism evidence="9 10">
    <name type="scientific">Acanthamoeba castellanii (strain ATCC 30010 / Neff)</name>
    <dbReference type="NCBI Taxonomy" id="1257118"/>
    <lineage>
        <taxon>Eukaryota</taxon>
        <taxon>Amoebozoa</taxon>
        <taxon>Discosea</taxon>
        <taxon>Longamoebia</taxon>
        <taxon>Centramoebida</taxon>
        <taxon>Acanthamoebidae</taxon>
        <taxon>Acanthamoeba</taxon>
    </lineage>
</organism>
<dbReference type="RefSeq" id="XP_004353765.1">
    <property type="nucleotide sequence ID" value="XM_004353713.1"/>
</dbReference>
<dbReference type="Gene3D" id="1.10.10.1540">
    <property type="entry name" value="Costar domain"/>
    <property type="match status" value="1"/>
</dbReference>
<evidence type="ECO:0000256" key="4">
    <source>
        <dbReference type="PROSITE-ProRule" id="PRU00125"/>
    </source>
</evidence>
<dbReference type="OMA" id="QEMTHAL"/>
<feature type="compositionally biased region" description="Basic and acidic residues" evidence="6">
    <location>
        <begin position="379"/>
        <end position="389"/>
    </location>
</feature>
<feature type="compositionally biased region" description="Low complexity" evidence="6">
    <location>
        <begin position="1218"/>
        <end position="1243"/>
    </location>
</feature>
<feature type="compositionally biased region" description="Low complexity" evidence="6">
    <location>
        <begin position="891"/>
        <end position="903"/>
    </location>
</feature>
<dbReference type="Gene3D" id="1.10.150.50">
    <property type="entry name" value="Transcription Factor, Ets-1"/>
    <property type="match status" value="1"/>
</dbReference>
<feature type="compositionally biased region" description="Basic and acidic residues" evidence="6">
    <location>
        <begin position="994"/>
        <end position="1033"/>
    </location>
</feature>
<proteinExistence type="predicted"/>
<feature type="compositionally biased region" description="Basic and acidic residues" evidence="6">
    <location>
        <begin position="904"/>
        <end position="917"/>
    </location>
</feature>
<dbReference type="PANTHER" id="PTHR24206">
    <property type="entry name" value="OS06G0237300 PROTEIN"/>
    <property type="match status" value="1"/>
</dbReference>
<dbReference type="SMART" id="SM00132">
    <property type="entry name" value="LIM"/>
    <property type="match status" value="1"/>
</dbReference>
<accession>L8HG53</accession>
<dbReference type="InterPro" id="IPR027817">
    <property type="entry name" value="Costars_dom"/>
</dbReference>
<dbReference type="InterPro" id="IPR001781">
    <property type="entry name" value="Znf_LIM"/>
</dbReference>
<feature type="coiled-coil region" evidence="5">
    <location>
        <begin position="106"/>
        <end position="134"/>
    </location>
</feature>
<evidence type="ECO:0000256" key="2">
    <source>
        <dbReference type="ARBA" id="ARBA00022833"/>
    </source>
</evidence>
<dbReference type="PROSITE" id="PS00478">
    <property type="entry name" value="LIM_DOMAIN_1"/>
    <property type="match status" value="1"/>
</dbReference>
<dbReference type="PROSITE" id="PS50105">
    <property type="entry name" value="SAM_DOMAIN"/>
    <property type="match status" value="1"/>
</dbReference>
<feature type="region of interest" description="Disordered" evidence="6">
    <location>
        <begin position="930"/>
        <end position="1045"/>
    </location>
</feature>
<name>L8HG53_ACACF</name>
<keyword evidence="1 4" id="KW-0479">Metal-binding</keyword>
<sequence>MQKREAAAAEDDAPTVKKTKLLLGLKDEVIKLKLTVSEEQAEREKISEWLKTTLRPSLQRMNTNVSSKFEELEAELAQEVANRSKINEWLKVKLGPELEEVELLVVKKLLVEREQWEREKRDQQREELAQLERTWTKKFDDERDKLRETIAASVSAASASVAAAAATGNSATTSGKVVKEGLGRDEVEDIVRRKVADVRYEALQESLKREEEVKRGLEERWRKDLVAKDDEWRRRQDEWERRVEEERRRWQEMTHALLQQQVQAAAAVAPAAAPAVVSATPVKAAGRAGEVGEWLRSCGCERYADDFVVNGYDSLLVVQQLDSADLDTIGVTLPGHRKVLLAAVSKLSGHSVAPTASSAPNGSAVAASSTPVKSPQRARRTEDKGDIFAEKSPASPASTSATSPSRKSVDAPTAAAAVTPPAASSPAPKEDSSSFSIFSPLKSLLGISEEEERAKELERKRREEAAARARGRGRGGRRPATTTPTPAPAGSQATSRDAEAAQKAKAEAESEAARKREAEAKEREEREKWIAEDKARDERERREREERDRIEREEREKREREERDRIEREEREKREREDKERREREEREREEREKRERLASEERERRAREEDELRARQDREKEERERKEKEHRERFERERREQREKEQRKREERERREQEERDEAEREQRKAREAQEQEERDYQLLKARFEEEERERLEEEARQKEREETEKPPAAAAAAPAGGRGRGRGGRGPLPQVRGRGRGGQRQARATHDDQQQQREKEERERKEKEKREAEERQRKEQQQQQEEERKRKEAEARQRQQREAKERADREERERKEREERERKKKKEEEEAAKQKAAQQETKARDSVGKLNLHRFAFLDAESPDELFAEVAPPKEEASESGAKSRRQARPASSAGAAPIATAKDEAPAAAKADRGKLSQERFAFLGGEAEKEADAGESVVGETAGSKGILKERPRSQSGGKRVSFYAGDKGGDDGGGDDDEEEDEAAAAVKQVEKQKREEEERREREMKEKQEKERRDKERRDKLREERVAKATGGEGVGSVAGEKKGGSVRINNEKCAACSKTVYFSERLSAEGVIFHVACFRCNHCNGKLKLGSYASLEGKYFCKPHFKQLFKAKGNYSEGFGKEKPTAKWLSRSTSEKSLDRGSYAFDDEDDERAEEQKRDAQPEAKPVAQPRKPAQSAQTEPAQPKPQQQTGGGKPPVKKSVLARYAHVTGAAEGEGNANGDEAPKKAGPAAASGPSDYSVDEEVSKLCDIAERLVGGPRGLFKFRDIFYDDEAESAFESLVGTLLAARKRKILVFDSPMLLQGVHDDLDIVFTGRPGGH</sequence>
<evidence type="ECO:0000259" key="7">
    <source>
        <dbReference type="PROSITE" id="PS50023"/>
    </source>
</evidence>
<keyword evidence="2 4" id="KW-0862">Zinc</keyword>
<feature type="compositionally biased region" description="Basic and acidic residues" evidence="6">
    <location>
        <begin position="750"/>
        <end position="835"/>
    </location>
</feature>
<dbReference type="SMART" id="SM00454">
    <property type="entry name" value="SAM"/>
    <property type="match status" value="1"/>
</dbReference>
<feature type="region of interest" description="Disordered" evidence="6">
    <location>
        <begin position="351"/>
        <end position="917"/>
    </location>
</feature>
<keyword evidence="3 4" id="KW-0440">LIM domain</keyword>
<dbReference type="Pfam" id="PF00536">
    <property type="entry name" value="SAM_1"/>
    <property type="match status" value="1"/>
</dbReference>
<dbReference type="InterPro" id="IPR013761">
    <property type="entry name" value="SAM/pointed_sf"/>
</dbReference>
<dbReference type="Pfam" id="PF14705">
    <property type="entry name" value="Costars"/>
    <property type="match status" value="1"/>
</dbReference>
<dbReference type="SUPFAM" id="SSF57716">
    <property type="entry name" value="Glucocorticoid receptor-like (DNA-binding domain)"/>
    <property type="match status" value="2"/>
</dbReference>
<dbReference type="GO" id="GO:0046872">
    <property type="term" value="F:metal ion binding"/>
    <property type="evidence" value="ECO:0007669"/>
    <property type="project" value="UniProtKB-KW"/>
</dbReference>
<dbReference type="SUPFAM" id="SSF47769">
    <property type="entry name" value="SAM/Pointed domain"/>
    <property type="match status" value="1"/>
</dbReference>
<gene>
    <name evidence="9" type="ORF">ACA1_272600</name>
</gene>
<evidence type="ECO:0000256" key="3">
    <source>
        <dbReference type="ARBA" id="ARBA00023038"/>
    </source>
</evidence>
<feature type="compositionally biased region" description="Low complexity" evidence="6">
    <location>
        <begin position="392"/>
        <end position="445"/>
    </location>
</feature>
<protein>
    <submittedName>
        <fullName evidence="9">SAM domain (Sterile alpha motif) domain containing protein</fullName>
    </submittedName>
</protein>
<dbReference type="SMART" id="SM01283">
    <property type="entry name" value="Costars"/>
    <property type="match status" value="1"/>
</dbReference>
<feature type="domain" description="LIM zinc-binding" evidence="7">
    <location>
        <begin position="1058"/>
        <end position="1118"/>
    </location>
</feature>
<dbReference type="EMBL" id="KB007835">
    <property type="protein sequence ID" value="ELR24237.1"/>
    <property type="molecule type" value="Genomic_DNA"/>
</dbReference>
<evidence type="ECO:0000256" key="1">
    <source>
        <dbReference type="ARBA" id="ARBA00022723"/>
    </source>
</evidence>
<dbReference type="OrthoDB" id="9871914at2759"/>
<dbReference type="Pfam" id="PF00412">
    <property type="entry name" value="LIM"/>
    <property type="match status" value="1"/>
</dbReference>
<dbReference type="KEGG" id="acan:ACA1_272600"/>
<keyword evidence="10" id="KW-1185">Reference proteome</keyword>